<evidence type="ECO:0000313" key="5">
    <source>
        <dbReference type="EMBL" id="KAK3183772.1"/>
    </source>
</evidence>
<dbReference type="EMBL" id="JANJYJ010000010">
    <property type="protein sequence ID" value="KAK3183772.1"/>
    <property type="molecule type" value="Genomic_DNA"/>
</dbReference>
<dbReference type="Pfam" id="PF03195">
    <property type="entry name" value="LOB"/>
    <property type="match status" value="1"/>
</dbReference>
<accession>A0AAD9ZKU6</accession>
<gene>
    <name evidence="5" type="ORF">Dsin_031058</name>
</gene>
<evidence type="ECO:0000259" key="4">
    <source>
        <dbReference type="PROSITE" id="PS50891"/>
    </source>
</evidence>
<feature type="domain" description="LOB" evidence="4">
    <location>
        <begin position="5"/>
        <end position="106"/>
    </location>
</feature>
<dbReference type="PANTHER" id="PTHR31301">
    <property type="entry name" value="LOB DOMAIN-CONTAINING PROTEIN 4-RELATED"/>
    <property type="match status" value="1"/>
</dbReference>
<dbReference type="PROSITE" id="PS50891">
    <property type="entry name" value="LOB"/>
    <property type="match status" value="1"/>
</dbReference>
<protein>
    <recommendedName>
        <fullName evidence="4">LOB domain-containing protein</fullName>
    </recommendedName>
</protein>
<evidence type="ECO:0000256" key="1">
    <source>
        <dbReference type="ARBA" id="ARBA00005474"/>
    </source>
</evidence>
<keyword evidence="6" id="KW-1185">Reference proteome</keyword>
<comment type="similarity">
    <text evidence="1">Belongs to the LOB domain-containing protein family.</text>
</comment>
<name>A0AAD9ZKU6_9ROSI</name>
<evidence type="ECO:0000313" key="6">
    <source>
        <dbReference type="Proteomes" id="UP001281410"/>
    </source>
</evidence>
<organism evidence="5 6">
    <name type="scientific">Dipteronia sinensis</name>
    <dbReference type="NCBI Taxonomy" id="43782"/>
    <lineage>
        <taxon>Eukaryota</taxon>
        <taxon>Viridiplantae</taxon>
        <taxon>Streptophyta</taxon>
        <taxon>Embryophyta</taxon>
        <taxon>Tracheophyta</taxon>
        <taxon>Spermatophyta</taxon>
        <taxon>Magnoliopsida</taxon>
        <taxon>eudicotyledons</taxon>
        <taxon>Gunneridae</taxon>
        <taxon>Pentapetalae</taxon>
        <taxon>rosids</taxon>
        <taxon>malvids</taxon>
        <taxon>Sapindales</taxon>
        <taxon>Sapindaceae</taxon>
        <taxon>Hippocastanoideae</taxon>
        <taxon>Acereae</taxon>
        <taxon>Dipteronia</taxon>
    </lineage>
</organism>
<dbReference type="Proteomes" id="UP001281410">
    <property type="component" value="Unassembled WGS sequence"/>
</dbReference>
<dbReference type="InterPro" id="IPR004883">
    <property type="entry name" value="LOB"/>
</dbReference>
<evidence type="ECO:0000256" key="2">
    <source>
        <dbReference type="SAM" id="Coils"/>
    </source>
</evidence>
<feature type="region of interest" description="Disordered" evidence="3">
    <location>
        <begin position="271"/>
        <end position="292"/>
    </location>
</feature>
<dbReference type="AlphaFoldDB" id="A0AAD9ZKU6"/>
<feature type="coiled-coil region" evidence="2">
    <location>
        <begin position="85"/>
        <end position="112"/>
    </location>
</feature>
<dbReference type="PANTHER" id="PTHR31301:SF120">
    <property type="entry name" value="LOB DOMAIN-CONTAINING PROTEIN 23-RELATED"/>
    <property type="match status" value="1"/>
</dbReference>
<reference evidence="5" key="1">
    <citation type="journal article" date="2023" name="Plant J.">
        <title>Genome sequences and population genomics provide insights into the demographic history, inbreeding, and mutation load of two 'living fossil' tree species of Dipteronia.</title>
        <authorList>
            <person name="Feng Y."/>
            <person name="Comes H.P."/>
            <person name="Chen J."/>
            <person name="Zhu S."/>
            <person name="Lu R."/>
            <person name="Zhang X."/>
            <person name="Li P."/>
            <person name="Qiu J."/>
            <person name="Olsen K.M."/>
            <person name="Qiu Y."/>
        </authorList>
    </citation>
    <scope>NUCLEOTIDE SEQUENCE</scope>
    <source>
        <strain evidence="5">NBL</strain>
    </source>
</reference>
<keyword evidence="2" id="KW-0175">Coiled coil</keyword>
<evidence type="ECO:0000256" key="3">
    <source>
        <dbReference type="SAM" id="MobiDB-lite"/>
    </source>
</evidence>
<sequence>MSGGGRCAACKYLRRRCPPDCIFSPYFPSNNPERFFCVHKIYGASNVSKFLQQLPIEVRGEATDSLTFEAQCRIQDPVYGCVGLVHFLQQQIHIAESQVAKAQAEIAVFNSQSHQPHEQLQPPLQLLQQFEPGFSFNNTINTTLQEGLSRLDPIMANLARRGVPVSGRRPLCSRLDELTLHVLWGCRKLKFFRVNWLPKKLLLEFDFHESEASVGFVENFWRSLDPSSYKINCDTTMDEARGLIGIVLKTYTTQVAKTVAIHRGLQLAKDTGLTPASSSPRVRGRSKDETQTQVLASEIGTPGIRSLDQQRRNTTGLSTDSGSYSIFDSSRAYEYISNEDGYNLFVIHLKALSNLQEFLTNFMFNFG</sequence>
<proteinExistence type="inferred from homology"/>
<comment type="caution">
    <text evidence="5">The sequence shown here is derived from an EMBL/GenBank/DDBJ whole genome shotgun (WGS) entry which is preliminary data.</text>
</comment>